<keyword evidence="2" id="KW-1185">Reference proteome</keyword>
<evidence type="ECO:0008006" key="3">
    <source>
        <dbReference type="Google" id="ProtNLM"/>
    </source>
</evidence>
<proteinExistence type="predicted"/>
<dbReference type="EMBL" id="REGN01011909">
    <property type="protein sequence ID" value="RMZ96784.1"/>
    <property type="molecule type" value="Genomic_DNA"/>
</dbReference>
<sequence>ETYVEALSNLKEIFTRNNCSIVLQETLSDFELAMIQAISVEFENVKIYGCWFHFNQAIIRYLFNKCNKQALYYNDYNFKQWIRKFSALALVPLNDVQTGWNIILSTVPVILDSDILKFIKYFVNTWLQGKYGFSWNHFNNNGPRTNNHLEGYHSKLSSIPSSKSNNVLTFINMIKKSASQVHSKFHANERNPIVEPKQLSKNKKKDQVFVTLQEQF</sequence>
<dbReference type="AlphaFoldDB" id="A0A3M7PDI9"/>
<name>A0A3M7PDI9_BRAPC</name>
<dbReference type="OrthoDB" id="6123510at2759"/>
<reference evidence="1 2" key="1">
    <citation type="journal article" date="2018" name="Sci. Rep.">
        <title>Genomic signatures of local adaptation to the degree of environmental predictability in rotifers.</title>
        <authorList>
            <person name="Franch-Gras L."/>
            <person name="Hahn C."/>
            <person name="Garcia-Roger E.M."/>
            <person name="Carmona M.J."/>
            <person name="Serra M."/>
            <person name="Gomez A."/>
        </authorList>
    </citation>
    <scope>NUCLEOTIDE SEQUENCE [LARGE SCALE GENOMIC DNA]</scope>
    <source>
        <strain evidence="1">HYR1</strain>
    </source>
</reference>
<feature type="non-terminal residue" evidence="1">
    <location>
        <position position="216"/>
    </location>
</feature>
<evidence type="ECO:0000313" key="2">
    <source>
        <dbReference type="Proteomes" id="UP000276133"/>
    </source>
</evidence>
<dbReference type="Proteomes" id="UP000276133">
    <property type="component" value="Unassembled WGS sequence"/>
</dbReference>
<protein>
    <recommendedName>
        <fullName evidence="3">MULE transposase domain-containing protein</fullName>
    </recommendedName>
</protein>
<comment type="caution">
    <text evidence="1">The sequence shown here is derived from an EMBL/GenBank/DDBJ whole genome shotgun (WGS) entry which is preliminary data.</text>
</comment>
<accession>A0A3M7PDI9</accession>
<gene>
    <name evidence="1" type="ORF">BpHYR1_003158</name>
</gene>
<feature type="non-terminal residue" evidence="1">
    <location>
        <position position="1"/>
    </location>
</feature>
<evidence type="ECO:0000313" key="1">
    <source>
        <dbReference type="EMBL" id="RMZ96784.1"/>
    </source>
</evidence>
<organism evidence="1 2">
    <name type="scientific">Brachionus plicatilis</name>
    <name type="common">Marine rotifer</name>
    <name type="synonym">Brachionus muelleri</name>
    <dbReference type="NCBI Taxonomy" id="10195"/>
    <lineage>
        <taxon>Eukaryota</taxon>
        <taxon>Metazoa</taxon>
        <taxon>Spiralia</taxon>
        <taxon>Gnathifera</taxon>
        <taxon>Rotifera</taxon>
        <taxon>Eurotatoria</taxon>
        <taxon>Monogononta</taxon>
        <taxon>Pseudotrocha</taxon>
        <taxon>Ploima</taxon>
        <taxon>Brachionidae</taxon>
        <taxon>Brachionus</taxon>
    </lineage>
</organism>